<proteinExistence type="inferred from homology"/>
<dbReference type="AlphaFoldDB" id="A0AAD8I621"/>
<dbReference type="PANTHER" id="PTHR10209:SF714">
    <property type="entry name" value="1-AMINOCYCLOPROPANE-1-CARBOXYLATE OXIDASE HOMOLOG 11-RELATED"/>
    <property type="match status" value="1"/>
</dbReference>
<keyword evidence="2 6" id="KW-0479">Metal-binding</keyword>
<dbReference type="GO" id="GO:0046872">
    <property type="term" value="F:metal ion binding"/>
    <property type="evidence" value="ECO:0007669"/>
    <property type="project" value="UniProtKB-KW"/>
</dbReference>
<evidence type="ECO:0000256" key="1">
    <source>
        <dbReference type="ARBA" id="ARBA00008056"/>
    </source>
</evidence>
<accession>A0AAD8I621</accession>
<protein>
    <submittedName>
        <fullName evidence="8">1-aminocyclopropane-1-carboxylate oxidase-like</fullName>
    </submittedName>
</protein>
<name>A0AAD8I621_9APIA</name>
<dbReference type="Pfam" id="PF03171">
    <property type="entry name" value="2OG-FeII_Oxy"/>
    <property type="match status" value="1"/>
</dbReference>
<keyword evidence="4 6" id="KW-0560">Oxidoreductase</keyword>
<dbReference type="SUPFAM" id="SSF51197">
    <property type="entry name" value="Clavaminate synthase-like"/>
    <property type="match status" value="1"/>
</dbReference>
<dbReference type="PANTHER" id="PTHR10209">
    <property type="entry name" value="OXIDOREDUCTASE, 2OG-FE II OXYGENASE FAMILY PROTEIN"/>
    <property type="match status" value="1"/>
</dbReference>
<dbReference type="Proteomes" id="UP001237642">
    <property type="component" value="Unassembled WGS sequence"/>
</dbReference>
<comment type="similarity">
    <text evidence="1 6">Belongs to the iron/ascorbate-dependent oxidoreductase family.</text>
</comment>
<dbReference type="Gene3D" id="2.60.120.330">
    <property type="entry name" value="B-lactam Antibiotic, Isopenicillin N Synthase, Chain"/>
    <property type="match status" value="1"/>
</dbReference>
<comment type="caution">
    <text evidence="8">The sequence shown here is derived from an EMBL/GenBank/DDBJ whole genome shotgun (WGS) entry which is preliminary data.</text>
</comment>
<evidence type="ECO:0000256" key="4">
    <source>
        <dbReference type="ARBA" id="ARBA00023002"/>
    </source>
</evidence>
<sequence>MEMTNNVASDYDVLKELKEFDDSKAGVKGLVDSGISKIPKFFIHPEEKLPKADVQLDLPVVSLEGSEDANRRAEIVAEIREACEKWGFFRITKHGIPDGVTSGVLEGGRQFHEQPKELKMEFYSRDLKRRVKYYSTLDLFVTKIGQWRDSVVCDFDHGVVNREGLPSVFREAMGEYAECLFELKKQLSELLSEALGLSSDHLANLRCFETQKLACHYYPPCPEPELTFGTTKHSDPNFLTILLQDNIAALQILHQNKWMNVPAMRGSLLVNVGDLLQLITNAKFKSVRHRVVANHEGPRVSIASFFYPSNDELTKPYGPIKELLSSDNQAKYKEISTLEFIAYYMSRGLDGAAYLPHFEHP</sequence>
<evidence type="ECO:0000259" key="7">
    <source>
        <dbReference type="PROSITE" id="PS51471"/>
    </source>
</evidence>
<dbReference type="InterPro" id="IPR044861">
    <property type="entry name" value="IPNS-like_FE2OG_OXY"/>
</dbReference>
<dbReference type="PROSITE" id="PS51471">
    <property type="entry name" value="FE2OG_OXY"/>
    <property type="match status" value="1"/>
</dbReference>
<gene>
    <name evidence="8" type="ORF">POM88_025267</name>
</gene>
<reference evidence="8" key="2">
    <citation type="submission" date="2023-05" db="EMBL/GenBank/DDBJ databases">
        <authorList>
            <person name="Schelkunov M.I."/>
        </authorList>
    </citation>
    <scope>NUCLEOTIDE SEQUENCE</scope>
    <source>
        <strain evidence="8">Hsosn_3</strain>
        <tissue evidence="8">Leaf</tissue>
    </source>
</reference>
<dbReference type="FunFam" id="2.60.120.330:FF:000005">
    <property type="entry name" value="1-aminocyclopropane-1-carboxylate oxidase homolog 1"/>
    <property type="match status" value="1"/>
</dbReference>
<organism evidence="8 9">
    <name type="scientific">Heracleum sosnowskyi</name>
    <dbReference type="NCBI Taxonomy" id="360622"/>
    <lineage>
        <taxon>Eukaryota</taxon>
        <taxon>Viridiplantae</taxon>
        <taxon>Streptophyta</taxon>
        <taxon>Embryophyta</taxon>
        <taxon>Tracheophyta</taxon>
        <taxon>Spermatophyta</taxon>
        <taxon>Magnoliopsida</taxon>
        <taxon>eudicotyledons</taxon>
        <taxon>Gunneridae</taxon>
        <taxon>Pentapetalae</taxon>
        <taxon>asterids</taxon>
        <taxon>campanulids</taxon>
        <taxon>Apiales</taxon>
        <taxon>Apiaceae</taxon>
        <taxon>Apioideae</taxon>
        <taxon>apioid superclade</taxon>
        <taxon>Tordylieae</taxon>
        <taxon>Tordyliinae</taxon>
        <taxon>Heracleum</taxon>
    </lineage>
</organism>
<keyword evidence="3" id="KW-0847">Vitamin C</keyword>
<keyword evidence="9" id="KW-1185">Reference proteome</keyword>
<evidence type="ECO:0000256" key="3">
    <source>
        <dbReference type="ARBA" id="ARBA00022896"/>
    </source>
</evidence>
<feature type="domain" description="Fe2OG dioxygenase" evidence="7">
    <location>
        <begin position="207"/>
        <end position="308"/>
    </location>
</feature>
<reference evidence="8" key="1">
    <citation type="submission" date="2023-02" db="EMBL/GenBank/DDBJ databases">
        <title>Genome of toxic invasive species Heracleum sosnowskyi carries increased number of genes despite the absence of recent whole-genome duplications.</title>
        <authorList>
            <person name="Schelkunov M."/>
            <person name="Shtratnikova V."/>
            <person name="Makarenko M."/>
            <person name="Klepikova A."/>
            <person name="Omelchenko D."/>
            <person name="Novikova G."/>
            <person name="Obukhova E."/>
            <person name="Bogdanov V."/>
            <person name="Penin A."/>
            <person name="Logacheva M."/>
        </authorList>
    </citation>
    <scope>NUCLEOTIDE SEQUENCE</scope>
    <source>
        <strain evidence="8">Hsosn_3</strain>
        <tissue evidence="8">Leaf</tissue>
    </source>
</reference>
<dbReference type="InterPro" id="IPR027443">
    <property type="entry name" value="IPNS-like_sf"/>
</dbReference>
<dbReference type="GO" id="GO:0016705">
    <property type="term" value="F:oxidoreductase activity, acting on paired donors, with incorporation or reduction of molecular oxygen"/>
    <property type="evidence" value="ECO:0007669"/>
    <property type="project" value="UniProtKB-ARBA"/>
</dbReference>
<dbReference type="GO" id="GO:0031418">
    <property type="term" value="F:L-ascorbic acid binding"/>
    <property type="evidence" value="ECO:0007669"/>
    <property type="project" value="UniProtKB-KW"/>
</dbReference>
<evidence type="ECO:0000313" key="8">
    <source>
        <dbReference type="EMBL" id="KAK1378523.1"/>
    </source>
</evidence>
<keyword evidence="5 6" id="KW-0408">Iron</keyword>
<dbReference type="Pfam" id="PF14226">
    <property type="entry name" value="DIOX_N"/>
    <property type="match status" value="1"/>
</dbReference>
<dbReference type="InterPro" id="IPR005123">
    <property type="entry name" value="Oxoglu/Fe-dep_dioxygenase_dom"/>
</dbReference>
<evidence type="ECO:0000313" key="9">
    <source>
        <dbReference type="Proteomes" id="UP001237642"/>
    </source>
</evidence>
<dbReference type="EMBL" id="JAUIZM010000006">
    <property type="protein sequence ID" value="KAK1378523.1"/>
    <property type="molecule type" value="Genomic_DNA"/>
</dbReference>
<evidence type="ECO:0000256" key="6">
    <source>
        <dbReference type="RuleBase" id="RU003682"/>
    </source>
</evidence>
<evidence type="ECO:0000256" key="5">
    <source>
        <dbReference type="ARBA" id="ARBA00023004"/>
    </source>
</evidence>
<dbReference type="GO" id="GO:0051213">
    <property type="term" value="F:dioxygenase activity"/>
    <property type="evidence" value="ECO:0007669"/>
    <property type="project" value="UniProtKB-ARBA"/>
</dbReference>
<dbReference type="InterPro" id="IPR026992">
    <property type="entry name" value="DIOX_N"/>
</dbReference>
<evidence type="ECO:0000256" key="2">
    <source>
        <dbReference type="ARBA" id="ARBA00022723"/>
    </source>
</evidence>